<dbReference type="SUPFAM" id="SSF52540">
    <property type="entry name" value="P-loop containing nucleoside triphosphate hydrolases"/>
    <property type="match status" value="1"/>
</dbReference>
<evidence type="ECO:0000256" key="7">
    <source>
        <dbReference type="ARBA" id="ARBA00023134"/>
    </source>
</evidence>
<dbReference type="PANTHER" id="PTHR11649">
    <property type="entry name" value="MSS1/TRME-RELATED GTP-BINDING PROTEIN"/>
    <property type="match status" value="1"/>
</dbReference>
<keyword evidence="9 10" id="KW-0131">Cell cycle</keyword>
<organism evidence="12 13">
    <name type="scientific">Suttonella ornithocola</name>
    <dbReference type="NCBI Taxonomy" id="279832"/>
    <lineage>
        <taxon>Bacteria</taxon>
        <taxon>Pseudomonadati</taxon>
        <taxon>Pseudomonadota</taxon>
        <taxon>Gammaproteobacteria</taxon>
        <taxon>Cardiobacteriales</taxon>
        <taxon>Cardiobacteriaceae</taxon>
        <taxon>Suttonella</taxon>
    </lineage>
</organism>
<gene>
    <name evidence="10 12" type="primary">engB</name>
    <name evidence="12" type="ORF">NCTC13337_01362</name>
</gene>
<dbReference type="Proteomes" id="UP000254601">
    <property type="component" value="Unassembled WGS sequence"/>
</dbReference>
<dbReference type="CDD" id="cd01876">
    <property type="entry name" value="YihA_EngB"/>
    <property type="match status" value="1"/>
</dbReference>
<proteinExistence type="inferred from homology"/>
<dbReference type="GO" id="GO:0000917">
    <property type="term" value="P:division septum assembly"/>
    <property type="evidence" value="ECO:0007669"/>
    <property type="project" value="UniProtKB-KW"/>
</dbReference>
<dbReference type="PANTHER" id="PTHR11649:SF13">
    <property type="entry name" value="ENGB-TYPE G DOMAIN-CONTAINING PROTEIN"/>
    <property type="match status" value="1"/>
</dbReference>
<keyword evidence="6" id="KW-0460">Magnesium</keyword>
<dbReference type="Pfam" id="PF01926">
    <property type="entry name" value="MMR_HSR1"/>
    <property type="match status" value="1"/>
</dbReference>
<dbReference type="InterPro" id="IPR006073">
    <property type="entry name" value="GTP-bd"/>
</dbReference>
<keyword evidence="4" id="KW-0479">Metal-binding</keyword>
<comment type="similarity">
    <text evidence="2 10">Belongs to the TRAFAC class TrmE-Era-EngA-EngB-Septin-like GTPase superfamily. EngB GTPase family.</text>
</comment>
<dbReference type="PROSITE" id="PS51706">
    <property type="entry name" value="G_ENGB"/>
    <property type="match status" value="1"/>
</dbReference>
<evidence type="ECO:0000256" key="2">
    <source>
        <dbReference type="ARBA" id="ARBA00009638"/>
    </source>
</evidence>
<keyword evidence="3 10" id="KW-0132">Cell division</keyword>
<dbReference type="InterPro" id="IPR019987">
    <property type="entry name" value="GTP-bd_ribosome_bio_YsxC"/>
</dbReference>
<dbReference type="GO" id="GO:0005829">
    <property type="term" value="C:cytosol"/>
    <property type="evidence" value="ECO:0007669"/>
    <property type="project" value="TreeGrafter"/>
</dbReference>
<evidence type="ECO:0000256" key="8">
    <source>
        <dbReference type="ARBA" id="ARBA00023210"/>
    </source>
</evidence>
<evidence type="ECO:0000256" key="5">
    <source>
        <dbReference type="ARBA" id="ARBA00022741"/>
    </source>
</evidence>
<dbReference type="EMBL" id="UHIC01000001">
    <property type="protein sequence ID" value="SUO95466.1"/>
    <property type="molecule type" value="Genomic_DNA"/>
</dbReference>
<evidence type="ECO:0000256" key="6">
    <source>
        <dbReference type="ARBA" id="ARBA00022842"/>
    </source>
</evidence>
<evidence type="ECO:0000256" key="3">
    <source>
        <dbReference type="ARBA" id="ARBA00022618"/>
    </source>
</evidence>
<evidence type="ECO:0000256" key="1">
    <source>
        <dbReference type="ARBA" id="ARBA00001946"/>
    </source>
</evidence>
<evidence type="ECO:0000259" key="11">
    <source>
        <dbReference type="PROSITE" id="PS51706"/>
    </source>
</evidence>
<keyword evidence="7 10" id="KW-0342">GTP-binding</keyword>
<evidence type="ECO:0000256" key="10">
    <source>
        <dbReference type="HAMAP-Rule" id="MF_00321"/>
    </source>
</evidence>
<feature type="domain" description="EngB-type G" evidence="11">
    <location>
        <begin position="49"/>
        <end position="224"/>
    </location>
</feature>
<name>A0A380MTT2_9GAMM</name>
<dbReference type="FunFam" id="3.40.50.300:FF:000098">
    <property type="entry name" value="Probable GTP-binding protein EngB"/>
    <property type="match status" value="1"/>
</dbReference>
<keyword evidence="13" id="KW-1185">Reference proteome</keyword>
<dbReference type="GO" id="GO:0046872">
    <property type="term" value="F:metal ion binding"/>
    <property type="evidence" value="ECO:0007669"/>
    <property type="project" value="UniProtKB-KW"/>
</dbReference>
<sequence length="226" mass="25484">MLHDEPEWSAFGYNLQTVSTVFIYYMLNRYQQAKFAFSANSAKQFPINSQVEIAFAGRSNAGKSSALNTLTAQKSLARVSKTPGRTQLINYFSLAEDDCYLVDLPGYGYAKVPENIRAHWENFLGDYLLTREPLKGVVLLMDIRHPMKDLDIRLLECCAERQLPAHILLTKADKLSKGAASNGLQAVKSEIVNWNAPFSAQIFSSLKRQGLDTLIKRLDSWMNNNE</sequence>
<keyword evidence="8 10" id="KW-0717">Septation</keyword>
<dbReference type="NCBIfam" id="TIGR03598">
    <property type="entry name" value="GTPase_YsxC"/>
    <property type="match status" value="1"/>
</dbReference>
<dbReference type="Gene3D" id="3.40.50.300">
    <property type="entry name" value="P-loop containing nucleotide triphosphate hydrolases"/>
    <property type="match status" value="1"/>
</dbReference>
<dbReference type="HAMAP" id="MF_00321">
    <property type="entry name" value="GTPase_EngB"/>
    <property type="match status" value="1"/>
</dbReference>
<dbReference type="AlphaFoldDB" id="A0A380MTT2"/>
<dbReference type="InterPro" id="IPR030393">
    <property type="entry name" value="G_ENGB_dom"/>
</dbReference>
<reference evidence="12 13" key="1">
    <citation type="submission" date="2018-06" db="EMBL/GenBank/DDBJ databases">
        <authorList>
            <consortium name="Pathogen Informatics"/>
            <person name="Doyle S."/>
        </authorList>
    </citation>
    <scope>NUCLEOTIDE SEQUENCE [LARGE SCALE GENOMIC DNA]</scope>
    <source>
        <strain evidence="12 13">NCTC13337</strain>
    </source>
</reference>
<protein>
    <recommendedName>
        <fullName evidence="10">Probable GTP-binding protein EngB</fullName>
    </recommendedName>
</protein>
<evidence type="ECO:0000313" key="12">
    <source>
        <dbReference type="EMBL" id="SUO95466.1"/>
    </source>
</evidence>
<keyword evidence="5 10" id="KW-0547">Nucleotide-binding</keyword>
<evidence type="ECO:0000256" key="4">
    <source>
        <dbReference type="ARBA" id="ARBA00022723"/>
    </source>
</evidence>
<evidence type="ECO:0000256" key="9">
    <source>
        <dbReference type="ARBA" id="ARBA00023306"/>
    </source>
</evidence>
<dbReference type="InterPro" id="IPR027417">
    <property type="entry name" value="P-loop_NTPase"/>
</dbReference>
<comment type="function">
    <text evidence="10">Necessary for normal cell division and for the maintenance of normal septation.</text>
</comment>
<accession>A0A380MTT2</accession>
<evidence type="ECO:0000313" key="13">
    <source>
        <dbReference type="Proteomes" id="UP000254601"/>
    </source>
</evidence>
<dbReference type="GO" id="GO:0005525">
    <property type="term" value="F:GTP binding"/>
    <property type="evidence" value="ECO:0007669"/>
    <property type="project" value="UniProtKB-UniRule"/>
</dbReference>
<comment type="cofactor">
    <cofactor evidence="1">
        <name>Mg(2+)</name>
        <dbReference type="ChEBI" id="CHEBI:18420"/>
    </cofactor>
</comment>